<dbReference type="InterPro" id="IPR003043">
    <property type="entry name" value="Uropor_MeTrfase_CS"/>
</dbReference>
<keyword evidence="5 9" id="KW-0808">Transferase</keyword>
<dbReference type="PROSITE" id="PS00839">
    <property type="entry name" value="SUMT_1"/>
    <property type="match status" value="1"/>
</dbReference>
<dbReference type="InterPro" id="IPR012382">
    <property type="entry name" value="CobI/CbiL"/>
</dbReference>
<dbReference type="PIRSF" id="PIRSF036427">
    <property type="entry name" value="Precrrn-2_mtase"/>
    <property type="match status" value="1"/>
</dbReference>
<dbReference type="OrthoDB" id="9804789at2"/>
<comment type="pathway">
    <text evidence="1">Cofactor biosynthesis; adenosylcobalamin biosynthesis.</text>
</comment>
<sequence>MLDPLSPLLEKERRTGVAVGTLHGVGLGPGDPELMTIRAVRMIRSSPVIAYFAKAGRRGNARAIVDPWVKEGTEELPLLYPVTTEIHFAETAYVSALAGFYEESALRIAEKLDAGQDVALICEGDPMFYGSFMHLFERLKGRYQVSITAGVSGMSGCFAAAGRPMTWGDDVLTVLPGTLDGESLARRLAATDAAVIMKLGKNLPKVRAALTAAGLIDRAIYVERGTMAGECVIPLALKADDEAPYFSMVLVPGEGRRP</sequence>
<dbReference type="Proteomes" id="UP000094622">
    <property type="component" value="Unassembled WGS sequence"/>
</dbReference>
<dbReference type="GO" id="GO:0009236">
    <property type="term" value="P:cobalamin biosynthetic process"/>
    <property type="evidence" value="ECO:0007669"/>
    <property type="project" value="UniProtKB-UniRule"/>
</dbReference>
<evidence type="ECO:0000256" key="4">
    <source>
        <dbReference type="ARBA" id="ARBA00022603"/>
    </source>
</evidence>
<evidence type="ECO:0000256" key="5">
    <source>
        <dbReference type="ARBA" id="ARBA00022679"/>
    </source>
</evidence>
<evidence type="ECO:0000256" key="6">
    <source>
        <dbReference type="ARBA" id="ARBA00022691"/>
    </source>
</evidence>
<evidence type="ECO:0000256" key="7">
    <source>
        <dbReference type="PIRNR" id="PIRNR036427"/>
    </source>
</evidence>
<evidence type="ECO:0000313" key="9">
    <source>
        <dbReference type="EMBL" id="ODN69844.1"/>
    </source>
</evidence>
<dbReference type="Gene3D" id="3.40.1010.10">
    <property type="entry name" value="Cobalt-precorrin-4 Transmethylase, Domain 1"/>
    <property type="match status" value="1"/>
</dbReference>
<dbReference type="Gene3D" id="3.30.950.10">
    <property type="entry name" value="Methyltransferase, Cobalt-precorrin-4 Transmethylase, Domain 2"/>
    <property type="match status" value="1"/>
</dbReference>
<dbReference type="AlphaFoldDB" id="A0A1E3H0N0"/>
<evidence type="ECO:0000256" key="1">
    <source>
        <dbReference type="ARBA" id="ARBA00004953"/>
    </source>
</evidence>
<evidence type="ECO:0000256" key="3">
    <source>
        <dbReference type="ARBA" id="ARBA00022573"/>
    </source>
</evidence>
<name>A0A1E3H0N0_9HYPH</name>
<keyword evidence="4 9" id="KW-0489">Methyltransferase</keyword>
<dbReference type="GO" id="GO:0032259">
    <property type="term" value="P:methylation"/>
    <property type="evidence" value="ECO:0007669"/>
    <property type="project" value="UniProtKB-KW"/>
</dbReference>
<dbReference type="GO" id="GO:0030788">
    <property type="term" value="F:precorrin-2 C20-methyltransferase activity"/>
    <property type="evidence" value="ECO:0007669"/>
    <property type="project" value="UniProtKB-EC"/>
</dbReference>
<organism evidence="9 10">
    <name type="scientific">Methylobrevis pamukkalensis</name>
    <dbReference type="NCBI Taxonomy" id="1439726"/>
    <lineage>
        <taxon>Bacteria</taxon>
        <taxon>Pseudomonadati</taxon>
        <taxon>Pseudomonadota</taxon>
        <taxon>Alphaproteobacteria</taxon>
        <taxon>Hyphomicrobiales</taxon>
        <taxon>Pleomorphomonadaceae</taxon>
        <taxon>Methylobrevis</taxon>
    </lineage>
</organism>
<dbReference type="InterPro" id="IPR014777">
    <property type="entry name" value="4pyrrole_Mease_sub1"/>
</dbReference>
<gene>
    <name evidence="9" type="primary">cobI_2</name>
    <name evidence="9" type="ORF">A6302_02831</name>
</gene>
<evidence type="ECO:0000256" key="2">
    <source>
        <dbReference type="ARBA" id="ARBA00005879"/>
    </source>
</evidence>
<accession>A0A1E3H0N0</accession>
<dbReference type="RefSeq" id="WP_069307325.1">
    <property type="nucleotide sequence ID" value="NZ_MCRJ01000071.1"/>
</dbReference>
<comment type="caution">
    <text evidence="9">The sequence shown here is derived from an EMBL/GenBank/DDBJ whole genome shotgun (WGS) entry which is preliminary data.</text>
</comment>
<evidence type="ECO:0000313" key="10">
    <source>
        <dbReference type="Proteomes" id="UP000094622"/>
    </source>
</evidence>
<keyword evidence="10" id="KW-1185">Reference proteome</keyword>
<proteinExistence type="inferred from homology"/>
<dbReference type="UniPathway" id="UPA00148"/>
<dbReference type="InterPro" id="IPR035996">
    <property type="entry name" value="4pyrrol_Methylase_sf"/>
</dbReference>
<dbReference type="PANTHER" id="PTHR43467">
    <property type="entry name" value="COBALT-PRECORRIN-2 C(20)-METHYLTRANSFERASE"/>
    <property type="match status" value="1"/>
</dbReference>
<feature type="domain" description="Tetrapyrrole methylase" evidence="8">
    <location>
        <begin position="21"/>
        <end position="234"/>
    </location>
</feature>
<dbReference type="NCBIfam" id="NF004647">
    <property type="entry name" value="PRK05990.1"/>
    <property type="match status" value="1"/>
</dbReference>
<dbReference type="InterPro" id="IPR006364">
    <property type="entry name" value="CobI/CbiL/CobIJ_dom"/>
</dbReference>
<evidence type="ECO:0000259" key="8">
    <source>
        <dbReference type="Pfam" id="PF00590"/>
    </source>
</evidence>
<dbReference type="PATRIC" id="fig|1439726.3.peg.2985"/>
<dbReference type="SUPFAM" id="SSF53790">
    <property type="entry name" value="Tetrapyrrole methylase"/>
    <property type="match status" value="1"/>
</dbReference>
<dbReference type="Pfam" id="PF00590">
    <property type="entry name" value="TP_methylase"/>
    <property type="match status" value="1"/>
</dbReference>
<dbReference type="InterPro" id="IPR014776">
    <property type="entry name" value="4pyrrole_Mease_sub2"/>
</dbReference>
<dbReference type="NCBIfam" id="TIGR01467">
    <property type="entry name" value="cobI_cbiL"/>
    <property type="match status" value="1"/>
</dbReference>
<keyword evidence="3" id="KW-0169">Cobalamin biosynthesis</keyword>
<dbReference type="PANTHER" id="PTHR43467:SF2">
    <property type="entry name" value="COBALT-PRECORRIN-2 C(20)-METHYLTRANSFERASE"/>
    <property type="match status" value="1"/>
</dbReference>
<dbReference type="CDD" id="cd11645">
    <property type="entry name" value="Precorrin_2_C20_MT"/>
    <property type="match status" value="1"/>
</dbReference>
<keyword evidence="6" id="KW-0949">S-adenosyl-L-methionine</keyword>
<dbReference type="InterPro" id="IPR000878">
    <property type="entry name" value="4pyrrol_Mease"/>
</dbReference>
<protein>
    <submittedName>
        <fullName evidence="9">Precorrin-2 C(20)-methyltransferase</fullName>
        <ecNumber evidence="9">2.1.1.130</ecNumber>
    </submittedName>
</protein>
<reference evidence="9 10" key="1">
    <citation type="submission" date="2016-07" db="EMBL/GenBank/DDBJ databases">
        <title>Draft Genome Sequence of Methylobrevis pamukkalensis PK2.</title>
        <authorList>
            <person name="Vasilenko O.V."/>
            <person name="Doronina N.V."/>
            <person name="Shmareva M.N."/>
            <person name="Tarlachkov S.V."/>
            <person name="Mustakhimov I."/>
            <person name="Trotsenko Y.A."/>
        </authorList>
    </citation>
    <scope>NUCLEOTIDE SEQUENCE [LARGE SCALE GENOMIC DNA]</scope>
    <source>
        <strain evidence="9 10">PK2</strain>
    </source>
</reference>
<comment type="similarity">
    <text evidence="2 7">Belongs to the precorrin methyltransferase family.</text>
</comment>
<dbReference type="EC" id="2.1.1.130" evidence="9"/>
<dbReference type="EMBL" id="MCRJ01000071">
    <property type="protein sequence ID" value="ODN69844.1"/>
    <property type="molecule type" value="Genomic_DNA"/>
</dbReference>